<keyword evidence="2" id="KW-1185">Reference proteome</keyword>
<dbReference type="OrthoDB" id="9994905at2759"/>
<gene>
    <name evidence="1" type="ORF">ASPGLDRAFT_105053</name>
</gene>
<dbReference type="Proteomes" id="UP000184300">
    <property type="component" value="Unassembled WGS sequence"/>
</dbReference>
<dbReference type="GeneID" id="34455741"/>
<dbReference type="SUPFAM" id="SSF48350">
    <property type="entry name" value="GTPase activation domain, GAP"/>
    <property type="match status" value="1"/>
</dbReference>
<evidence type="ECO:0000313" key="2">
    <source>
        <dbReference type="Proteomes" id="UP000184300"/>
    </source>
</evidence>
<dbReference type="InterPro" id="IPR008936">
    <property type="entry name" value="Rho_GTPase_activation_prot"/>
</dbReference>
<reference evidence="2" key="1">
    <citation type="journal article" date="2017" name="Genome Biol.">
        <title>Comparative genomics reveals high biological diversity and specific adaptations in the industrially and medically important fungal genus Aspergillus.</title>
        <authorList>
            <person name="de Vries R.P."/>
            <person name="Riley R."/>
            <person name="Wiebenga A."/>
            <person name="Aguilar-Osorio G."/>
            <person name="Amillis S."/>
            <person name="Uchima C.A."/>
            <person name="Anderluh G."/>
            <person name="Asadollahi M."/>
            <person name="Askin M."/>
            <person name="Barry K."/>
            <person name="Battaglia E."/>
            <person name="Bayram O."/>
            <person name="Benocci T."/>
            <person name="Braus-Stromeyer S.A."/>
            <person name="Caldana C."/>
            <person name="Canovas D."/>
            <person name="Cerqueira G.C."/>
            <person name="Chen F."/>
            <person name="Chen W."/>
            <person name="Choi C."/>
            <person name="Clum A."/>
            <person name="Dos Santos R.A."/>
            <person name="Damasio A.R."/>
            <person name="Diallinas G."/>
            <person name="Emri T."/>
            <person name="Fekete E."/>
            <person name="Flipphi M."/>
            <person name="Freyberg S."/>
            <person name="Gallo A."/>
            <person name="Gournas C."/>
            <person name="Habgood R."/>
            <person name="Hainaut M."/>
            <person name="Harispe M.L."/>
            <person name="Henrissat B."/>
            <person name="Hilden K.S."/>
            <person name="Hope R."/>
            <person name="Hossain A."/>
            <person name="Karabika E."/>
            <person name="Karaffa L."/>
            <person name="Karanyi Z."/>
            <person name="Krasevec N."/>
            <person name="Kuo A."/>
            <person name="Kusch H."/>
            <person name="LaButti K."/>
            <person name="Lagendijk E.L."/>
            <person name="Lapidus A."/>
            <person name="Levasseur A."/>
            <person name="Lindquist E."/>
            <person name="Lipzen A."/>
            <person name="Logrieco A.F."/>
            <person name="MacCabe A."/>
            <person name="Maekelae M.R."/>
            <person name="Malavazi I."/>
            <person name="Melin P."/>
            <person name="Meyer V."/>
            <person name="Mielnichuk N."/>
            <person name="Miskei M."/>
            <person name="Molnar A.P."/>
            <person name="Mule G."/>
            <person name="Ngan C.Y."/>
            <person name="Orejas M."/>
            <person name="Orosz E."/>
            <person name="Ouedraogo J.P."/>
            <person name="Overkamp K.M."/>
            <person name="Park H.-S."/>
            <person name="Perrone G."/>
            <person name="Piumi F."/>
            <person name="Punt P.J."/>
            <person name="Ram A.F."/>
            <person name="Ramon A."/>
            <person name="Rauscher S."/>
            <person name="Record E."/>
            <person name="Riano-Pachon D.M."/>
            <person name="Robert V."/>
            <person name="Roehrig J."/>
            <person name="Ruller R."/>
            <person name="Salamov A."/>
            <person name="Salih N.S."/>
            <person name="Samson R.A."/>
            <person name="Sandor E."/>
            <person name="Sanguinetti M."/>
            <person name="Schuetze T."/>
            <person name="Sepcic K."/>
            <person name="Shelest E."/>
            <person name="Sherlock G."/>
            <person name="Sophianopoulou V."/>
            <person name="Squina F.M."/>
            <person name="Sun H."/>
            <person name="Susca A."/>
            <person name="Todd R.B."/>
            <person name="Tsang A."/>
            <person name="Unkles S.E."/>
            <person name="van de Wiele N."/>
            <person name="van Rossen-Uffink D."/>
            <person name="Oliveira J.V."/>
            <person name="Vesth T.C."/>
            <person name="Visser J."/>
            <person name="Yu J.-H."/>
            <person name="Zhou M."/>
            <person name="Andersen M.R."/>
            <person name="Archer D.B."/>
            <person name="Baker S.E."/>
            <person name="Benoit I."/>
            <person name="Brakhage A.A."/>
            <person name="Braus G.H."/>
            <person name="Fischer R."/>
            <person name="Frisvad J.C."/>
            <person name="Goldman G.H."/>
            <person name="Houbraken J."/>
            <person name="Oakley B."/>
            <person name="Pocsi I."/>
            <person name="Scazzocchio C."/>
            <person name="Seiboth B."/>
            <person name="vanKuyk P.A."/>
            <person name="Wortman J."/>
            <person name="Dyer P.S."/>
            <person name="Grigoriev I.V."/>
        </authorList>
    </citation>
    <scope>NUCLEOTIDE SEQUENCE [LARGE SCALE GENOMIC DNA]</scope>
    <source>
        <strain evidence="2">CBS 516.65</strain>
    </source>
</reference>
<dbReference type="VEuPathDB" id="FungiDB:ASPGLDRAFT_105053"/>
<dbReference type="STRING" id="1160497.A0A1L9VC02"/>
<dbReference type="AlphaFoldDB" id="A0A1L9VC02"/>
<feature type="non-terminal residue" evidence="1">
    <location>
        <position position="305"/>
    </location>
</feature>
<dbReference type="RefSeq" id="XP_022398159.1">
    <property type="nucleotide sequence ID" value="XM_022539480.1"/>
</dbReference>
<dbReference type="Gene3D" id="1.10.555.10">
    <property type="entry name" value="Rho GTPase activation protein"/>
    <property type="match status" value="1"/>
</dbReference>
<name>A0A1L9VC02_ASPGL</name>
<sequence>LKGKSLETLARLGGYSYLKPQADFAPAVLKLPVCFAATATYLQIYGHRVENLFFDPGDMKTASRIYEHFAHQVLSAEREEDKIQMTMRSNQMPVDIIEPLQRDTTPEQSPSYILSVAWVFKALLAGIPDGILGSKELYQVLVDISYGRQPYIFSRRKSKDQSKAQAEPERPDDCLEGLTPWEHTQTKAIALAILSLTSKMHLELICAVFGLCEVLLHEVQRHVEDQWVRNIPRKQQLRPSWAAGLLDVDRLSRTLGPLLANRTSDGEEGLCPEYRMVPSALQEERVVRMLLEHWRGVSRQLRWWE</sequence>
<protein>
    <submittedName>
        <fullName evidence="1">Uncharacterized protein</fullName>
    </submittedName>
</protein>
<dbReference type="EMBL" id="KV878906">
    <property type="protein sequence ID" value="OJJ81461.1"/>
    <property type="molecule type" value="Genomic_DNA"/>
</dbReference>
<proteinExistence type="predicted"/>
<organism evidence="1 2">
    <name type="scientific">Aspergillus glaucus CBS 516.65</name>
    <dbReference type="NCBI Taxonomy" id="1160497"/>
    <lineage>
        <taxon>Eukaryota</taxon>
        <taxon>Fungi</taxon>
        <taxon>Dikarya</taxon>
        <taxon>Ascomycota</taxon>
        <taxon>Pezizomycotina</taxon>
        <taxon>Eurotiomycetes</taxon>
        <taxon>Eurotiomycetidae</taxon>
        <taxon>Eurotiales</taxon>
        <taxon>Aspergillaceae</taxon>
        <taxon>Aspergillus</taxon>
        <taxon>Aspergillus subgen. Aspergillus</taxon>
    </lineage>
</organism>
<feature type="non-terminal residue" evidence="1">
    <location>
        <position position="1"/>
    </location>
</feature>
<evidence type="ECO:0000313" key="1">
    <source>
        <dbReference type="EMBL" id="OJJ81461.1"/>
    </source>
</evidence>
<accession>A0A1L9VC02</accession>